<dbReference type="PROSITE" id="PS00075">
    <property type="entry name" value="DHFR_1"/>
    <property type="match status" value="1"/>
</dbReference>
<evidence type="ECO:0000256" key="5">
    <source>
        <dbReference type="ARBA" id="ARBA00022857"/>
    </source>
</evidence>
<dbReference type="EMBL" id="CP129674">
    <property type="protein sequence ID" value="XDS45144.1"/>
    <property type="molecule type" value="Genomic_DNA"/>
</dbReference>
<keyword evidence="5" id="KW-0521">NADP</keyword>
<dbReference type="Pfam" id="PF00186">
    <property type="entry name" value="DHFR_1"/>
    <property type="match status" value="1"/>
</dbReference>
<dbReference type="InterPro" id="IPR001796">
    <property type="entry name" value="DHFR_dom"/>
</dbReference>
<dbReference type="CDD" id="cd00209">
    <property type="entry name" value="DHFR"/>
    <property type="match status" value="1"/>
</dbReference>
<dbReference type="EC" id="1.5.1.3" evidence="3"/>
<dbReference type="GO" id="GO:0006730">
    <property type="term" value="P:one-carbon metabolic process"/>
    <property type="evidence" value="ECO:0007669"/>
    <property type="project" value="UniProtKB-KW"/>
</dbReference>
<accession>A0AB39U8B8</accession>
<dbReference type="GO" id="GO:0046452">
    <property type="term" value="P:dihydrofolate metabolic process"/>
    <property type="evidence" value="ECO:0007669"/>
    <property type="project" value="TreeGrafter"/>
</dbReference>
<dbReference type="InterPro" id="IPR012259">
    <property type="entry name" value="DHFR"/>
</dbReference>
<protein>
    <recommendedName>
        <fullName evidence="3">dihydrofolate reductase</fullName>
        <ecNumber evidence="3">1.5.1.3</ecNumber>
    </recommendedName>
</protein>
<dbReference type="PANTHER" id="PTHR48069:SF3">
    <property type="entry name" value="DIHYDROFOLATE REDUCTASE"/>
    <property type="match status" value="1"/>
</dbReference>
<dbReference type="KEGG" id="baqk:QN215_03210"/>
<evidence type="ECO:0000256" key="3">
    <source>
        <dbReference type="ARBA" id="ARBA00012856"/>
    </source>
</evidence>
<keyword evidence="4" id="KW-0554">One-carbon metabolism</keyword>
<dbReference type="InterPro" id="IPR024072">
    <property type="entry name" value="DHFR-like_dom_sf"/>
</dbReference>
<evidence type="ECO:0000313" key="10">
    <source>
        <dbReference type="EMBL" id="XDS45144.1"/>
    </source>
</evidence>
<feature type="domain" description="DHFR" evidence="9">
    <location>
        <begin position="44"/>
        <end position="228"/>
    </location>
</feature>
<feature type="compositionally biased region" description="Basic and acidic residues" evidence="8">
    <location>
        <begin position="32"/>
        <end position="42"/>
    </location>
</feature>
<keyword evidence="6 10" id="KW-0560">Oxidoreductase</keyword>
<dbReference type="GO" id="GO:0004146">
    <property type="term" value="F:dihydrofolate reductase activity"/>
    <property type="evidence" value="ECO:0007669"/>
    <property type="project" value="UniProtKB-EC"/>
</dbReference>
<evidence type="ECO:0000256" key="8">
    <source>
        <dbReference type="SAM" id="MobiDB-lite"/>
    </source>
</evidence>
<dbReference type="GO" id="GO:0050661">
    <property type="term" value="F:NADP binding"/>
    <property type="evidence" value="ECO:0007669"/>
    <property type="project" value="InterPro"/>
</dbReference>
<dbReference type="SUPFAM" id="SSF53597">
    <property type="entry name" value="Dihydrofolate reductase-like"/>
    <property type="match status" value="1"/>
</dbReference>
<reference evidence="10" key="1">
    <citation type="submission" date="2023-07" db="EMBL/GenBank/DDBJ databases">
        <title>Bifidobacterium aquikefiriaerophilum sp. nov. and Bifidobacterium eccum sp. nov., isolated from water kefir.</title>
        <authorList>
            <person name="Breselge S."/>
            <person name="Bellassi P."/>
            <person name="Barcenilla C."/>
            <person name="Alvarez-Ordonez A."/>
            <person name="Morelli L."/>
            <person name="Cotter P.D."/>
        </authorList>
    </citation>
    <scope>NUCLEOTIDE SEQUENCE</scope>
    <source>
        <strain evidence="10">WK041_4_12</strain>
    </source>
</reference>
<dbReference type="GO" id="GO:0046655">
    <property type="term" value="P:folic acid metabolic process"/>
    <property type="evidence" value="ECO:0007669"/>
    <property type="project" value="TreeGrafter"/>
</dbReference>
<evidence type="ECO:0000256" key="1">
    <source>
        <dbReference type="ARBA" id="ARBA00004903"/>
    </source>
</evidence>
<organism evidence="10">
    <name type="scientific">Bifidobacterium aquikefiricola</name>
    <dbReference type="NCBI Taxonomy" id="3059038"/>
    <lineage>
        <taxon>Bacteria</taxon>
        <taxon>Bacillati</taxon>
        <taxon>Actinomycetota</taxon>
        <taxon>Actinomycetes</taxon>
        <taxon>Bifidobacteriales</taxon>
        <taxon>Bifidobacteriaceae</taxon>
        <taxon>Bifidobacterium</taxon>
    </lineage>
</organism>
<proteinExistence type="inferred from homology"/>
<dbReference type="Gene3D" id="3.40.430.10">
    <property type="entry name" value="Dihydrofolate Reductase, subunit A"/>
    <property type="match status" value="1"/>
</dbReference>
<name>A0AB39U8B8_9BIFI</name>
<dbReference type="GO" id="GO:0046654">
    <property type="term" value="P:tetrahydrofolate biosynthetic process"/>
    <property type="evidence" value="ECO:0007669"/>
    <property type="project" value="InterPro"/>
</dbReference>
<feature type="region of interest" description="Disordered" evidence="8">
    <location>
        <begin position="1"/>
        <end position="42"/>
    </location>
</feature>
<comment type="similarity">
    <text evidence="2 7">Belongs to the dihydrofolate reductase family.</text>
</comment>
<dbReference type="PROSITE" id="PS51330">
    <property type="entry name" value="DHFR_2"/>
    <property type="match status" value="1"/>
</dbReference>
<dbReference type="PRINTS" id="PR00070">
    <property type="entry name" value="DHFR"/>
</dbReference>
<dbReference type="GO" id="GO:0005829">
    <property type="term" value="C:cytosol"/>
    <property type="evidence" value="ECO:0007669"/>
    <property type="project" value="TreeGrafter"/>
</dbReference>
<evidence type="ECO:0000259" key="9">
    <source>
        <dbReference type="PROSITE" id="PS51330"/>
    </source>
</evidence>
<sequence length="228" mass="26025">MEHESSSHNGYHEPKPGRAGRYDHEDDWNDPEESRNDHHDGRVSVNLIWAQATSKNGRQAAIGFQGGMPWHLSEDLKRFKELTVSHPVIMGRRTWESLGERHRPLKNRDNIVVSRNVHYHAEGATVVEDIDAALTIANQESIPDDGIDRSEIWVIGGSQLFQAALPHADKAYVTEIRAEVEADTFAPDILQLVDAGLWRLDNETPWIQPHDVTNEISDFRFVQYERVH</sequence>
<dbReference type="PANTHER" id="PTHR48069">
    <property type="entry name" value="DIHYDROFOLATE REDUCTASE"/>
    <property type="match status" value="1"/>
</dbReference>
<evidence type="ECO:0000256" key="7">
    <source>
        <dbReference type="RuleBase" id="RU004474"/>
    </source>
</evidence>
<dbReference type="InterPro" id="IPR017925">
    <property type="entry name" value="DHFR_CS"/>
</dbReference>
<feature type="compositionally biased region" description="Basic and acidic residues" evidence="8">
    <location>
        <begin position="1"/>
        <end position="24"/>
    </location>
</feature>
<dbReference type="AlphaFoldDB" id="A0AB39U8B8"/>
<comment type="pathway">
    <text evidence="1">Cofactor biosynthesis; tetrahydrofolate biosynthesis; 5,6,7,8-tetrahydrofolate from 7,8-dihydrofolate: step 1/1.</text>
</comment>
<evidence type="ECO:0000256" key="6">
    <source>
        <dbReference type="ARBA" id="ARBA00023002"/>
    </source>
</evidence>
<evidence type="ECO:0000256" key="2">
    <source>
        <dbReference type="ARBA" id="ARBA00009539"/>
    </source>
</evidence>
<dbReference type="RefSeq" id="WP_369344681.1">
    <property type="nucleotide sequence ID" value="NZ_CP129674.1"/>
</dbReference>
<gene>
    <name evidence="10" type="ORF">QN215_03210</name>
</gene>
<evidence type="ECO:0000256" key="4">
    <source>
        <dbReference type="ARBA" id="ARBA00022563"/>
    </source>
</evidence>